<evidence type="ECO:0000313" key="3">
    <source>
        <dbReference type="Proteomes" id="UP001151699"/>
    </source>
</evidence>
<accession>A0A9Q0RVC3</accession>
<dbReference type="OrthoDB" id="10580735at2759"/>
<keyword evidence="3" id="KW-1185">Reference proteome</keyword>
<organism evidence="2 3">
    <name type="scientific">Pseudolycoriella hygida</name>
    <dbReference type="NCBI Taxonomy" id="35572"/>
    <lineage>
        <taxon>Eukaryota</taxon>
        <taxon>Metazoa</taxon>
        <taxon>Ecdysozoa</taxon>
        <taxon>Arthropoda</taxon>
        <taxon>Hexapoda</taxon>
        <taxon>Insecta</taxon>
        <taxon>Pterygota</taxon>
        <taxon>Neoptera</taxon>
        <taxon>Endopterygota</taxon>
        <taxon>Diptera</taxon>
        <taxon>Nematocera</taxon>
        <taxon>Sciaroidea</taxon>
        <taxon>Sciaridae</taxon>
        <taxon>Pseudolycoriella</taxon>
    </lineage>
</organism>
<reference evidence="2" key="1">
    <citation type="submission" date="2022-07" db="EMBL/GenBank/DDBJ databases">
        <authorList>
            <person name="Trinca V."/>
            <person name="Uliana J.V.C."/>
            <person name="Torres T.T."/>
            <person name="Ward R.J."/>
            <person name="Monesi N."/>
        </authorList>
    </citation>
    <scope>NUCLEOTIDE SEQUENCE</scope>
    <source>
        <strain evidence="2">HSMRA1968</strain>
        <tissue evidence="2">Whole embryos</tissue>
    </source>
</reference>
<feature type="non-terminal residue" evidence="2">
    <location>
        <position position="116"/>
    </location>
</feature>
<name>A0A9Q0RVC3_9DIPT</name>
<proteinExistence type="predicted"/>
<keyword evidence="1" id="KW-0732">Signal</keyword>
<feature type="chain" id="PRO_5040227357" evidence="1">
    <location>
        <begin position="19"/>
        <end position="116"/>
    </location>
</feature>
<dbReference type="Proteomes" id="UP001151699">
    <property type="component" value="Chromosome C"/>
</dbReference>
<gene>
    <name evidence="2" type="ORF">Bhyg_14116</name>
</gene>
<feature type="signal peptide" evidence="1">
    <location>
        <begin position="1"/>
        <end position="18"/>
    </location>
</feature>
<dbReference type="AlphaFoldDB" id="A0A9Q0RVC3"/>
<sequence length="116" mass="12948">MKFAIILLLAIAVGSCCAILPIPSTFRYPSSSCSWFDLNRRQAVIPFCWPNGYPYQFAPITGCYTYDIRAWQDPSVPCLPPVLPCPQSPLGCVVPPCNGRYKKTGKMRKEGINRMS</sequence>
<comment type="caution">
    <text evidence="2">The sequence shown here is derived from an EMBL/GenBank/DDBJ whole genome shotgun (WGS) entry which is preliminary data.</text>
</comment>
<evidence type="ECO:0000256" key="1">
    <source>
        <dbReference type="SAM" id="SignalP"/>
    </source>
</evidence>
<dbReference type="EMBL" id="WJQU01000004">
    <property type="protein sequence ID" value="KAJ6635530.1"/>
    <property type="molecule type" value="Genomic_DNA"/>
</dbReference>
<evidence type="ECO:0000313" key="2">
    <source>
        <dbReference type="EMBL" id="KAJ6635530.1"/>
    </source>
</evidence>
<protein>
    <submittedName>
        <fullName evidence="2">Uncharacterized protein</fullName>
    </submittedName>
</protein>
<dbReference type="PROSITE" id="PS51257">
    <property type="entry name" value="PROKAR_LIPOPROTEIN"/>
    <property type="match status" value="1"/>
</dbReference>